<gene>
    <name evidence="1" type="ORF">E2C01_039651</name>
</gene>
<proteinExistence type="predicted"/>
<dbReference type="Proteomes" id="UP000324222">
    <property type="component" value="Unassembled WGS sequence"/>
</dbReference>
<name>A0A5B7FKE4_PORTR</name>
<evidence type="ECO:0000313" key="1">
    <source>
        <dbReference type="EMBL" id="MPC45945.1"/>
    </source>
</evidence>
<reference evidence="1 2" key="1">
    <citation type="submission" date="2019-05" db="EMBL/GenBank/DDBJ databases">
        <title>Another draft genome of Portunus trituberculatus and its Hox gene families provides insights of decapod evolution.</title>
        <authorList>
            <person name="Jeong J.-H."/>
            <person name="Song I."/>
            <person name="Kim S."/>
            <person name="Choi T."/>
            <person name="Kim D."/>
            <person name="Ryu S."/>
            <person name="Kim W."/>
        </authorList>
    </citation>
    <scope>NUCLEOTIDE SEQUENCE [LARGE SCALE GENOMIC DNA]</scope>
    <source>
        <tissue evidence="1">Muscle</tissue>
    </source>
</reference>
<accession>A0A5B7FKE4</accession>
<comment type="caution">
    <text evidence="1">The sequence shown here is derived from an EMBL/GenBank/DDBJ whole genome shotgun (WGS) entry which is preliminary data.</text>
</comment>
<dbReference type="EMBL" id="VSRR010006966">
    <property type="protein sequence ID" value="MPC45945.1"/>
    <property type="molecule type" value="Genomic_DNA"/>
</dbReference>
<sequence>MVCRRTVKWEQGEEWEQGAGASDFGTRSCMEATTTPHPLLYSNPVYGEGRGGGGGRGGGRETDEAAKVKSGVRRALMEGVGKASPGCVTHYSEHRACPELICLGAEKLDCVGLRSFTLTNGCREGGSDLCNPFGAFCLPVSGVRGSESLHNNLAIQRPDR</sequence>
<evidence type="ECO:0000313" key="2">
    <source>
        <dbReference type="Proteomes" id="UP000324222"/>
    </source>
</evidence>
<dbReference type="AlphaFoldDB" id="A0A5B7FKE4"/>
<protein>
    <submittedName>
        <fullName evidence="1">Uncharacterized protein</fullName>
    </submittedName>
</protein>
<keyword evidence="2" id="KW-1185">Reference proteome</keyword>
<organism evidence="1 2">
    <name type="scientific">Portunus trituberculatus</name>
    <name type="common">Swimming crab</name>
    <name type="synonym">Neptunus trituberculatus</name>
    <dbReference type="NCBI Taxonomy" id="210409"/>
    <lineage>
        <taxon>Eukaryota</taxon>
        <taxon>Metazoa</taxon>
        <taxon>Ecdysozoa</taxon>
        <taxon>Arthropoda</taxon>
        <taxon>Crustacea</taxon>
        <taxon>Multicrustacea</taxon>
        <taxon>Malacostraca</taxon>
        <taxon>Eumalacostraca</taxon>
        <taxon>Eucarida</taxon>
        <taxon>Decapoda</taxon>
        <taxon>Pleocyemata</taxon>
        <taxon>Brachyura</taxon>
        <taxon>Eubrachyura</taxon>
        <taxon>Portunoidea</taxon>
        <taxon>Portunidae</taxon>
        <taxon>Portuninae</taxon>
        <taxon>Portunus</taxon>
    </lineage>
</organism>